<evidence type="ECO:0000313" key="2">
    <source>
        <dbReference type="Proteomes" id="UP000298663"/>
    </source>
</evidence>
<gene>
    <name evidence="1" type="ORF">L596_026493</name>
</gene>
<dbReference type="EMBL" id="AZBU02000010">
    <property type="protein sequence ID" value="TKR62558.1"/>
    <property type="molecule type" value="Genomic_DNA"/>
</dbReference>
<accession>A0A4U5M1I8</accession>
<comment type="caution">
    <text evidence="1">The sequence shown here is derived from an EMBL/GenBank/DDBJ whole genome shotgun (WGS) entry which is preliminary data.</text>
</comment>
<protein>
    <submittedName>
        <fullName evidence="1">Uncharacterized protein</fullName>
    </submittedName>
</protein>
<keyword evidence="2" id="KW-1185">Reference proteome</keyword>
<dbReference type="Proteomes" id="UP000298663">
    <property type="component" value="Unassembled WGS sequence"/>
</dbReference>
<organism evidence="1 2">
    <name type="scientific">Steinernema carpocapsae</name>
    <name type="common">Entomopathogenic nematode</name>
    <dbReference type="NCBI Taxonomy" id="34508"/>
    <lineage>
        <taxon>Eukaryota</taxon>
        <taxon>Metazoa</taxon>
        <taxon>Ecdysozoa</taxon>
        <taxon>Nematoda</taxon>
        <taxon>Chromadorea</taxon>
        <taxon>Rhabditida</taxon>
        <taxon>Tylenchina</taxon>
        <taxon>Panagrolaimomorpha</taxon>
        <taxon>Strongyloidoidea</taxon>
        <taxon>Steinernematidae</taxon>
        <taxon>Steinernema</taxon>
    </lineage>
</organism>
<proteinExistence type="predicted"/>
<evidence type="ECO:0000313" key="1">
    <source>
        <dbReference type="EMBL" id="TKR62558.1"/>
    </source>
</evidence>
<reference evidence="1 2" key="1">
    <citation type="journal article" date="2015" name="Genome Biol.">
        <title>Comparative genomics of Steinernema reveals deeply conserved gene regulatory networks.</title>
        <authorList>
            <person name="Dillman A.R."/>
            <person name="Macchietto M."/>
            <person name="Porter C.F."/>
            <person name="Rogers A."/>
            <person name="Williams B."/>
            <person name="Antoshechkin I."/>
            <person name="Lee M.M."/>
            <person name="Goodwin Z."/>
            <person name="Lu X."/>
            <person name="Lewis E.E."/>
            <person name="Goodrich-Blair H."/>
            <person name="Stock S.P."/>
            <person name="Adams B.J."/>
            <person name="Sternberg P.W."/>
            <person name="Mortazavi A."/>
        </authorList>
    </citation>
    <scope>NUCLEOTIDE SEQUENCE [LARGE SCALE GENOMIC DNA]</scope>
    <source>
        <strain evidence="1 2">ALL</strain>
    </source>
</reference>
<dbReference type="AlphaFoldDB" id="A0A4U5M1I8"/>
<name>A0A4U5M1I8_STECR</name>
<reference evidence="1 2" key="2">
    <citation type="journal article" date="2019" name="G3 (Bethesda)">
        <title>Hybrid Assembly of the Genome of the Entomopathogenic Nematode Steinernema carpocapsae Identifies the X-Chromosome.</title>
        <authorList>
            <person name="Serra L."/>
            <person name="Macchietto M."/>
            <person name="Macias-Munoz A."/>
            <person name="McGill C.J."/>
            <person name="Rodriguez I.M."/>
            <person name="Rodriguez B."/>
            <person name="Murad R."/>
            <person name="Mortazavi A."/>
        </authorList>
    </citation>
    <scope>NUCLEOTIDE SEQUENCE [LARGE SCALE GENOMIC DNA]</scope>
    <source>
        <strain evidence="1 2">ALL</strain>
    </source>
</reference>
<sequence length="131" mass="14752">MHFHMSDTMTDNLQLCCKCALRFNIRVGQYTTPGKCWGRTAGGDVPKRTLPLLQSRSAKHKAAFSRGDICCPNGFVYMPLLKKCTTVAKIKNKSFEQNISNIFRNCPSGSKPWTIENANRIMTCTERNTCV</sequence>